<dbReference type="Proteomes" id="UP000249757">
    <property type="component" value="Unassembled WGS sequence"/>
</dbReference>
<feature type="compositionally biased region" description="Polar residues" evidence="1">
    <location>
        <begin position="283"/>
        <end position="294"/>
    </location>
</feature>
<dbReference type="Proteomes" id="UP000245464">
    <property type="component" value="Chromosome 8"/>
</dbReference>
<reference evidence="3" key="3">
    <citation type="journal article" date="2022" name="bioRxiv">
        <title>A global pangenome for the wheat fungal pathogen Pyrenophora tritici-repentis and prediction of effector protein structural homology.</title>
        <authorList>
            <person name="Moolhuijzen P."/>
            <person name="See P.T."/>
            <person name="Shi G."/>
            <person name="Powell H.R."/>
            <person name="Cockram J."/>
            <person name="Jorgensen L.N."/>
            <person name="Benslimane H."/>
            <person name="Strelkov S.E."/>
            <person name="Turner J."/>
            <person name="Liu Z."/>
            <person name="Moffat C.S."/>
        </authorList>
    </citation>
    <scope>NUCLEOTIDE SEQUENCE</scope>
    <source>
        <strain evidence="3">86-124</strain>
    </source>
</reference>
<feature type="compositionally biased region" description="Low complexity" evidence="1">
    <location>
        <begin position="330"/>
        <end position="341"/>
    </location>
</feature>
<evidence type="ECO:0000313" key="2">
    <source>
        <dbReference type="EMBL" id="KAF7567062.1"/>
    </source>
</evidence>
<feature type="region of interest" description="Disordered" evidence="1">
    <location>
        <begin position="319"/>
        <end position="341"/>
    </location>
</feature>
<dbReference type="OMA" id="KSVTTRW"/>
<dbReference type="EMBL" id="NQIK02000008">
    <property type="protein sequence ID" value="KAF7567062.1"/>
    <property type="molecule type" value="Genomic_DNA"/>
</dbReference>
<evidence type="ECO:0000313" key="3">
    <source>
        <dbReference type="EMBL" id="KAI1515705.1"/>
    </source>
</evidence>
<proteinExistence type="predicted"/>
<dbReference type="AlphaFoldDB" id="A0A2W1HAP7"/>
<gene>
    <name evidence="3" type="ORF">Ptr86124_005706</name>
    <name evidence="2" type="ORF">PtrM4_136530</name>
</gene>
<evidence type="ECO:0000256" key="1">
    <source>
        <dbReference type="SAM" id="MobiDB-lite"/>
    </source>
</evidence>
<dbReference type="OrthoDB" id="3767399at2759"/>
<dbReference type="EMBL" id="NRDI02000006">
    <property type="protein sequence ID" value="KAI1515705.1"/>
    <property type="molecule type" value="Genomic_DNA"/>
</dbReference>
<name>A0A2W1HAP7_9PLEO</name>
<protein>
    <submittedName>
        <fullName evidence="2">Herpes-BLLF1 domain containing protein</fullName>
    </submittedName>
</protein>
<feature type="region of interest" description="Disordered" evidence="1">
    <location>
        <begin position="1"/>
        <end position="25"/>
    </location>
</feature>
<reference evidence="5" key="4">
    <citation type="journal article" date="2022" name="Microb. Genom.">
        <title>A global pangenome for the wheat fungal pathogen Pyrenophora tritici-repentis and prediction of effector protein structural homology.</title>
        <authorList>
            <person name="Moolhuijzen P.M."/>
            <person name="See P.T."/>
            <person name="Shi G."/>
            <person name="Powell H.R."/>
            <person name="Cockram J."/>
            <person name="Jorgensen L.N."/>
            <person name="Benslimane H."/>
            <person name="Strelkov S.E."/>
            <person name="Turner J."/>
            <person name="Liu Z."/>
            <person name="Moffat C.S."/>
        </authorList>
    </citation>
    <scope>NUCLEOTIDE SEQUENCE [LARGE SCALE GENOMIC DNA]</scope>
</reference>
<feature type="compositionally biased region" description="Low complexity" evidence="1">
    <location>
        <begin position="176"/>
        <end position="187"/>
    </location>
</feature>
<organism evidence="3 5">
    <name type="scientific">Pyrenophora tritici-repentis</name>
    <dbReference type="NCBI Taxonomy" id="45151"/>
    <lineage>
        <taxon>Eukaryota</taxon>
        <taxon>Fungi</taxon>
        <taxon>Dikarya</taxon>
        <taxon>Ascomycota</taxon>
        <taxon>Pezizomycotina</taxon>
        <taxon>Dothideomycetes</taxon>
        <taxon>Pleosporomycetidae</taxon>
        <taxon>Pleosporales</taxon>
        <taxon>Pleosporineae</taxon>
        <taxon>Pleosporaceae</taxon>
        <taxon>Pyrenophora</taxon>
    </lineage>
</organism>
<sequence>MAAVAQSHVQDDVHPLLRHPRPIKRDPATAQRMLSMIADSDDVLRSIHREKSVTTRWLERPMYGDSKVVGGEEEKEEVKEQPVVLKEEAKEQPVLLKEEAPKENTKESDFDLLDKWTNPDRPTSSFNPEETLKKLVPNPDPNSNIDASSMRRRPQPLTRPISYNAQHLLSPDWTASPSTLSPQTSSQRPASSYLDSLDRTRGGISSRGSCECEHPQVHPVAYTYPPTQQAIEARKERPASYQPDSFTSLDSPPLPPRPRPTSYATYQPRPRVRSGGKIASSRGLRNNTYPNNLSKPVPGSAAKAVAGENIENDMVYQRFGDDEVGPPTPATSGAPTLSPLPAWSAASATPINTGRDVFEQFEEKSKPEKKIKHRWSTIPQALKNFSAKRRESAATQDQPKFSMVVDDLRRMNLTAENLQHYEAVSSRESTPKRMSTVDLIPTPTLTPSDFPPTHLDAPLPAPFAPWANAPPSPAVTADRRRSSGNPLTLNTMSSGVETMPQVRPVSWHSRRSSIIAVPSPGVTCTAPQLRHTKDVAISPRATPPSSRPCSRRNTPAIERTCILCKTSRPVYEFVQRRITANCWHEPATCAGCMQGWLRQSVDINGWEGCSCPECGERMASEDVAAFAEVSPL</sequence>
<evidence type="ECO:0000313" key="5">
    <source>
        <dbReference type="Proteomes" id="UP000249757"/>
    </source>
</evidence>
<comment type="caution">
    <text evidence="3">The sequence shown here is derived from an EMBL/GenBank/DDBJ whole genome shotgun (WGS) entry which is preliminary data.</text>
</comment>
<accession>A0A2W1HAP7</accession>
<keyword evidence="5" id="KW-1185">Reference proteome</keyword>
<feature type="region of interest" description="Disordered" evidence="1">
    <location>
        <begin position="68"/>
        <end position="301"/>
    </location>
</feature>
<reference evidence="2 4" key="1">
    <citation type="journal article" date="2018" name="BMC Genomics">
        <title>Comparative genomics of the wheat fungal pathogen Pyrenophora tritici-repentis reveals chromosomal variations and genome plasticity.</title>
        <authorList>
            <person name="Moolhuijzen P."/>
            <person name="See P.T."/>
            <person name="Hane J.K."/>
            <person name="Shi G."/>
            <person name="Liu Z."/>
            <person name="Oliver R.P."/>
            <person name="Moffat C.S."/>
        </authorList>
    </citation>
    <scope>NUCLEOTIDE SEQUENCE [LARGE SCALE GENOMIC DNA]</scope>
    <source>
        <strain evidence="2">M4</strain>
    </source>
</reference>
<reference evidence="3" key="2">
    <citation type="submission" date="2021-05" db="EMBL/GenBank/DDBJ databases">
        <authorList>
            <person name="Moolhuijzen P.M."/>
            <person name="Moffat C.S."/>
        </authorList>
    </citation>
    <scope>NUCLEOTIDE SEQUENCE</scope>
    <source>
        <strain evidence="3">86-124</strain>
    </source>
</reference>
<evidence type="ECO:0000313" key="4">
    <source>
        <dbReference type="Proteomes" id="UP000245464"/>
    </source>
</evidence>
<feature type="compositionally biased region" description="Basic and acidic residues" evidence="1">
    <location>
        <begin position="70"/>
        <end position="118"/>
    </location>
</feature>